<dbReference type="GO" id="GO:0006508">
    <property type="term" value="P:proteolysis"/>
    <property type="evidence" value="ECO:0007669"/>
    <property type="project" value="UniProtKB-KW"/>
</dbReference>
<protein>
    <submittedName>
        <fullName evidence="1">Papain like cysteine protease AvrRpt2</fullName>
    </submittedName>
</protein>
<dbReference type="EMBL" id="PGFG01000001">
    <property type="protein sequence ID" value="PJJ74648.1"/>
    <property type="molecule type" value="Genomic_DNA"/>
</dbReference>
<dbReference type="AlphaFoldDB" id="A0A2M9CS62"/>
<dbReference type="OrthoDB" id="5148996at2"/>
<comment type="caution">
    <text evidence="1">The sequence shown here is derived from an EMBL/GenBank/DDBJ whole genome shotgun (WGS) entry which is preliminary data.</text>
</comment>
<keyword evidence="1" id="KW-0378">Hydrolase</keyword>
<organism evidence="1 2">
    <name type="scientific">Thermoflavifilum aggregans</name>
    <dbReference type="NCBI Taxonomy" id="454188"/>
    <lineage>
        <taxon>Bacteria</taxon>
        <taxon>Pseudomonadati</taxon>
        <taxon>Bacteroidota</taxon>
        <taxon>Chitinophagia</taxon>
        <taxon>Chitinophagales</taxon>
        <taxon>Chitinophagaceae</taxon>
        <taxon>Thermoflavifilum</taxon>
    </lineage>
</organism>
<name>A0A2M9CS62_9BACT</name>
<gene>
    <name evidence="1" type="ORF">BXY57_0209</name>
</gene>
<dbReference type="Pfam" id="PF12385">
    <property type="entry name" value="Peptidase_C70"/>
    <property type="match status" value="1"/>
</dbReference>
<sequence>MKRFLMNRSLGLLLIACLGGCCKPEIIGSVPNTLRPQQTNNWCWAATTQMLAQHFGISVTQCDLANHRFGRTDCCTGDCPKTDSCNRPGWPELDYVGLSFKESSTALSWENLQRQIYCSKKPMGYAYGTPGVVGHVLVIKGYVSVGNTHYLVLNDPWSPCNGSERLITYEEYADPAGSATHWDTFYDLAKK</sequence>
<dbReference type="RefSeq" id="WP_157853704.1">
    <property type="nucleotide sequence ID" value="NZ_PGFG01000001.1"/>
</dbReference>
<dbReference type="Proteomes" id="UP000230000">
    <property type="component" value="Unassembled WGS sequence"/>
</dbReference>
<dbReference type="InterPro" id="IPR022118">
    <property type="entry name" value="Peptidase_C70_AvrRpt2"/>
</dbReference>
<proteinExistence type="predicted"/>
<dbReference type="GO" id="GO:0008233">
    <property type="term" value="F:peptidase activity"/>
    <property type="evidence" value="ECO:0007669"/>
    <property type="project" value="UniProtKB-KW"/>
</dbReference>
<keyword evidence="1" id="KW-0645">Protease</keyword>
<evidence type="ECO:0000313" key="2">
    <source>
        <dbReference type="Proteomes" id="UP000230000"/>
    </source>
</evidence>
<reference evidence="1 2" key="1">
    <citation type="submission" date="2017-11" db="EMBL/GenBank/DDBJ databases">
        <title>Genomic Encyclopedia of Archaeal and Bacterial Type Strains, Phase II (KMG-II): From Individual Species to Whole Genera.</title>
        <authorList>
            <person name="Goeker M."/>
        </authorList>
    </citation>
    <scope>NUCLEOTIDE SEQUENCE [LARGE SCALE GENOMIC DNA]</scope>
    <source>
        <strain evidence="1 2">DSM 27268</strain>
    </source>
</reference>
<accession>A0A2M9CS62</accession>
<keyword evidence="2" id="KW-1185">Reference proteome</keyword>
<evidence type="ECO:0000313" key="1">
    <source>
        <dbReference type="EMBL" id="PJJ74648.1"/>
    </source>
</evidence>